<evidence type="ECO:0000313" key="1">
    <source>
        <dbReference type="EMBL" id="MCI09869.1"/>
    </source>
</evidence>
<evidence type="ECO:0000313" key="2">
    <source>
        <dbReference type="Proteomes" id="UP000265520"/>
    </source>
</evidence>
<protein>
    <submittedName>
        <fullName evidence="1">Endonuclease/exonuclease/phosphatase family protein</fullName>
    </submittedName>
</protein>
<proteinExistence type="predicted"/>
<dbReference type="SUPFAM" id="SSF56219">
    <property type="entry name" value="DNase I-like"/>
    <property type="match status" value="1"/>
</dbReference>
<keyword evidence="1" id="KW-0255">Endonuclease</keyword>
<sequence>TVVIAQYENTEAVNSGPKKRVRIAEDILGQDAEVMKIDDNNEENDVQMLTNPLFDVSVLPWCIIGDFNDILSATEKKGRAERSPWLINGFRSAVADAGLTDVHMEGYPFTWFKSLGTVRAFEEKLDRA</sequence>
<dbReference type="Gene3D" id="3.60.10.10">
    <property type="entry name" value="Endonuclease/exonuclease/phosphatase"/>
    <property type="match status" value="1"/>
</dbReference>
<keyword evidence="1" id="KW-0378">Hydrolase</keyword>
<name>A0A392PEG1_9FABA</name>
<dbReference type="Proteomes" id="UP000265520">
    <property type="component" value="Unassembled WGS sequence"/>
</dbReference>
<comment type="caution">
    <text evidence="1">The sequence shown here is derived from an EMBL/GenBank/DDBJ whole genome shotgun (WGS) entry which is preliminary data.</text>
</comment>
<keyword evidence="1" id="KW-0269">Exonuclease</keyword>
<accession>A0A392PEG1</accession>
<feature type="non-terminal residue" evidence="1">
    <location>
        <position position="128"/>
    </location>
</feature>
<feature type="non-terminal residue" evidence="1">
    <location>
        <position position="1"/>
    </location>
</feature>
<dbReference type="EMBL" id="LXQA010074166">
    <property type="protein sequence ID" value="MCI09869.1"/>
    <property type="molecule type" value="Genomic_DNA"/>
</dbReference>
<keyword evidence="1" id="KW-0540">Nuclease</keyword>
<keyword evidence="2" id="KW-1185">Reference proteome</keyword>
<organism evidence="1 2">
    <name type="scientific">Trifolium medium</name>
    <dbReference type="NCBI Taxonomy" id="97028"/>
    <lineage>
        <taxon>Eukaryota</taxon>
        <taxon>Viridiplantae</taxon>
        <taxon>Streptophyta</taxon>
        <taxon>Embryophyta</taxon>
        <taxon>Tracheophyta</taxon>
        <taxon>Spermatophyta</taxon>
        <taxon>Magnoliopsida</taxon>
        <taxon>eudicotyledons</taxon>
        <taxon>Gunneridae</taxon>
        <taxon>Pentapetalae</taxon>
        <taxon>rosids</taxon>
        <taxon>fabids</taxon>
        <taxon>Fabales</taxon>
        <taxon>Fabaceae</taxon>
        <taxon>Papilionoideae</taxon>
        <taxon>50 kb inversion clade</taxon>
        <taxon>NPAAA clade</taxon>
        <taxon>Hologalegina</taxon>
        <taxon>IRL clade</taxon>
        <taxon>Trifolieae</taxon>
        <taxon>Trifolium</taxon>
    </lineage>
</organism>
<dbReference type="GO" id="GO:0004519">
    <property type="term" value="F:endonuclease activity"/>
    <property type="evidence" value="ECO:0007669"/>
    <property type="project" value="UniProtKB-KW"/>
</dbReference>
<dbReference type="InterPro" id="IPR036691">
    <property type="entry name" value="Endo/exonu/phosph_ase_sf"/>
</dbReference>
<dbReference type="GO" id="GO:0004527">
    <property type="term" value="F:exonuclease activity"/>
    <property type="evidence" value="ECO:0007669"/>
    <property type="project" value="UniProtKB-KW"/>
</dbReference>
<reference evidence="1 2" key="1">
    <citation type="journal article" date="2018" name="Front. Plant Sci.">
        <title>Red Clover (Trifolium pratense) and Zigzag Clover (T. medium) - A Picture of Genomic Similarities and Differences.</title>
        <authorList>
            <person name="Dluhosova J."/>
            <person name="Istvanek J."/>
            <person name="Nedelnik J."/>
            <person name="Repkova J."/>
        </authorList>
    </citation>
    <scope>NUCLEOTIDE SEQUENCE [LARGE SCALE GENOMIC DNA]</scope>
    <source>
        <strain evidence="2">cv. 10/8</strain>
        <tissue evidence="1">Leaf</tissue>
    </source>
</reference>
<dbReference type="AlphaFoldDB" id="A0A392PEG1"/>